<dbReference type="InterPro" id="IPR027417">
    <property type="entry name" value="P-loop_NTPase"/>
</dbReference>
<dbReference type="Gene3D" id="6.10.280.40">
    <property type="match status" value="1"/>
</dbReference>
<dbReference type="AlphaFoldDB" id="A0A0E0BSK2"/>
<reference evidence="6" key="1">
    <citation type="submission" date="2015-04" db="UniProtKB">
        <authorList>
            <consortium name="EnsemblPlants"/>
        </authorList>
    </citation>
    <scope>IDENTIFICATION</scope>
</reference>
<evidence type="ECO:0000256" key="4">
    <source>
        <dbReference type="ARBA" id="ARBA00049360"/>
    </source>
</evidence>
<dbReference type="Proteomes" id="UP000026961">
    <property type="component" value="Chromosome 12"/>
</dbReference>
<dbReference type="GO" id="GO:0006950">
    <property type="term" value="P:response to stress"/>
    <property type="evidence" value="ECO:0007669"/>
    <property type="project" value="UniProtKB-ARBA"/>
</dbReference>
<comment type="similarity">
    <text evidence="2">Belongs to the AAA ATPase family. BCS1 subfamily.</text>
</comment>
<feature type="domain" description="AAA+ ATPase" evidence="5">
    <location>
        <begin position="204"/>
        <end position="350"/>
    </location>
</feature>
<keyword evidence="7" id="KW-1185">Reference proteome</keyword>
<evidence type="ECO:0000313" key="6">
    <source>
        <dbReference type="EnsemblPlants" id="OGLUM12G13130.1"/>
    </source>
</evidence>
<dbReference type="Pfam" id="PF14363">
    <property type="entry name" value="AAA_assoc"/>
    <property type="match status" value="1"/>
</dbReference>
<dbReference type="InterPro" id="IPR003959">
    <property type="entry name" value="ATPase_AAA_core"/>
</dbReference>
<dbReference type="SUPFAM" id="SSF52540">
    <property type="entry name" value="P-loop containing nucleoside triphosphate hydrolases"/>
    <property type="match status" value="1"/>
</dbReference>
<proteinExistence type="inferred from homology"/>
<dbReference type="STRING" id="40148.A0A0E0BSK2"/>
<comment type="cofactor">
    <cofactor evidence="1">
        <name>Mg(2+)</name>
        <dbReference type="ChEBI" id="CHEBI:18420"/>
    </cofactor>
</comment>
<protein>
    <recommendedName>
        <fullName evidence="5">AAA+ ATPase domain-containing protein</fullName>
    </recommendedName>
</protein>
<evidence type="ECO:0000256" key="1">
    <source>
        <dbReference type="ARBA" id="ARBA00001946"/>
    </source>
</evidence>
<organism evidence="6">
    <name type="scientific">Oryza glumipatula</name>
    <dbReference type="NCBI Taxonomy" id="40148"/>
    <lineage>
        <taxon>Eukaryota</taxon>
        <taxon>Viridiplantae</taxon>
        <taxon>Streptophyta</taxon>
        <taxon>Embryophyta</taxon>
        <taxon>Tracheophyta</taxon>
        <taxon>Spermatophyta</taxon>
        <taxon>Magnoliopsida</taxon>
        <taxon>Liliopsida</taxon>
        <taxon>Poales</taxon>
        <taxon>Poaceae</taxon>
        <taxon>BOP clade</taxon>
        <taxon>Oryzoideae</taxon>
        <taxon>Oryzeae</taxon>
        <taxon>Oryzinae</taxon>
        <taxon>Oryza</taxon>
    </lineage>
</organism>
<dbReference type="InterPro" id="IPR058017">
    <property type="entry name" value="At3g28540-like_C"/>
</dbReference>
<dbReference type="Pfam" id="PF00004">
    <property type="entry name" value="AAA"/>
    <property type="match status" value="1"/>
</dbReference>
<dbReference type="GO" id="GO:0005524">
    <property type="term" value="F:ATP binding"/>
    <property type="evidence" value="ECO:0007669"/>
    <property type="project" value="InterPro"/>
</dbReference>
<dbReference type="PANTHER" id="PTHR23070">
    <property type="entry name" value="BCS1 AAA-TYPE ATPASE"/>
    <property type="match status" value="1"/>
</dbReference>
<comment type="catalytic activity">
    <reaction evidence="4">
        <text>ATP + H2O = ADP + phosphate + H(+)</text>
        <dbReference type="Rhea" id="RHEA:13065"/>
        <dbReference type="ChEBI" id="CHEBI:15377"/>
        <dbReference type="ChEBI" id="CHEBI:15378"/>
        <dbReference type="ChEBI" id="CHEBI:30616"/>
        <dbReference type="ChEBI" id="CHEBI:43474"/>
        <dbReference type="ChEBI" id="CHEBI:456216"/>
    </reaction>
</comment>
<evidence type="ECO:0000256" key="3">
    <source>
        <dbReference type="ARBA" id="ARBA00022842"/>
    </source>
</evidence>
<dbReference type="HOGENOM" id="CLU_010189_0_1_1"/>
<dbReference type="SMART" id="SM00382">
    <property type="entry name" value="AAA"/>
    <property type="match status" value="1"/>
</dbReference>
<dbReference type="eggNOG" id="KOG0743">
    <property type="taxonomic scope" value="Eukaryota"/>
</dbReference>
<reference evidence="6" key="2">
    <citation type="submission" date="2018-05" db="EMBL/GenBank/DDBJ databases">
        <title>OgluRS3 (Oryza glumaepatula Reference Sequence Version 3).</title>
        <authorList>
            <person name="Zhang J."/>
            <person name="Kudrna D."/>
            <person name="Lee S."/>
            <person name="Talag J."/>
            <person name="Welchert J."/>
            <person name="Wing R.A."/>
        </authorList>
    </citation>
    <scope>NUCLEOTIDE SEQUENCE [LARGE SCALE GENOMIC DNA]</scope>
</reference>
<evidence type="ECO:0000259" key="5">
    <source>
        <dbReference type="SMART" id="SM00382"/>
    </source>
</evidence>
<evidence type="ECO:0000313" key="7">
    <source>
        <dbReference type="Proteomes" id="UP000026961"/>
    </source>
</evidence>
<dbReference type="InterPro" id="IPR050747">
    <property type="entry name" value="Mitochondrial_chaperone_BCS1"/>
</dbReference>
<dbReference type="Gene3D" id="3.40.50.300">
    <property type="entry name" value="P-loop containing nucleotide triphosphate hydrolases"/>
    <property type="match status" value="1"/>
</dbReference>
<evidence type="ECO:0000256" key="2">
    <source>
        <dbReference type="ARBA" id="ARBA00007448"/>
    </source>
</evidence>
<dbReference type="InterPro" id="IPR025753">
    <property type="entry name" value="AAA_N_dom"/>
</dbReference>
<dbReference type="InterPro" id="IPR003593">
    <property type="entry name" value="AAA+_ATPase"/>
</dbReference>
<dbReference type="GO" id="GO:0016887">
    <property type="term" value="F:ATP hydrolysis activity"/>
    <property type="evidence" value="ECO:0007669"/>
    <property type="project" value="InterPro"/>
</dbReference>
<dbReference type="Pfam" id="PF25568">
    <property type="entry name" value="AAA_lid_At3g28540"/>
    <property type="match status" value="1"/>
</dbReference>
<name>A0A0E0BSK2_9ORYZ</name>
<sequence length="400" mass="46419">MAGFGLLWSRLPERVHNETRNIITSWSPMLAAYLNPYEQITISQYTDDEQFRRNELFDLATAYLNSTCMKAGHKLKAEIGSNGQDQDQDNTLTLFHLAENQEVVDSFQGARMWWNLSFDEHREHKLVLVFHKRHRELVQSSYLRHIIQQERELRRLHRQSHIPWNHPATFDTLAMDPAMKDEIKDDLTLFQEGKEYHSKVGKAWKRGYLLYGPSGTGKSSMISAMSELLRFDVYDLDLTTVRSNDDLRKLFLETTEQSIIVIEDIHTIEDDLITLCKDKKATNGGELPFEFENEKGKVTLSGLLNFVDGLWSPFGGERIFVLTTNHVDKLDPALIRQGRMDMHIEMSYCRFEAFKMLANNYLGVTEHPLFAEIQQLLETTNTTPAEVAHNLMPLRKWLII</sequence>
<dbReference type="Gramene" id="OGLUM12G13130.1">
    <property type="protein sequence ID" value="OGLUM12G13130.1"/>
    <property type="gene ID" value="OGLUM12G13130"/>
</dbReference>
<keyword evidence="3" id="KW-0460">Magnesium</keyword>
<accession>A0A0E0BSK2</accession>
<dbReference type="EnsemblPlants" id="OGLUM12G13130.1">
    <property type="protein sequence ID" value="OGLUM12G13130.1"/>
    <property type="gene ID" value="OGLUM12G13130"/>
</dbReference>